<accession>A0A1B0CSV5</accession>
<dbReference type="GO" id="GO:0005737">
    <property type="term" value="C:cytoplasm"/>
    <property type="evidence" value="ECO:0007669"/>
    <property type="project" value="TreeGrafter"/>
</dbReference>
<feature type="region of interest" description="Disordered" evidence="1">
    <location>
        <begin position="282"/>
        <end position="305"/>
    </location>
</feature>
<keyword evidence="5" id="KW-1185">Reference proteome</keyword>
<dbReference type="Pfam" id="PF24181">
    <property type="entry name" value="TPR_TTI1_C"/>
    <property type="match status" value="1"/>
</dbReference>
<dbReference type="InterPro" id="IPR052587">
    <property type="entry name" value="TELO2-interacting_protein_1"/>
</dbReference>
<name>A0A1B0CSV5_LUTLO</name>
<dbReference type="InterPro" id="IPR016024">
    <property type="entry name" value="ARM-type_fold"/>
</dbReference>
<dbReference type="PANTHER" id="PTHR18460">
    <property type="entry name" value="TEL2 INTERACTING PROTEIN 1 TTI1 FAMILY MEMBER"/>
    <property type="match status" value="1"/>
</dbReference>
<evidence type="ECO:0000256" key="1">
    <source>
        <dbReference type="SAM" id="MobiDB-lite"/>
    </source>
</evidence>
<dbReference type="VEuPathDB" id="VectorBase:LLOJ007954"/>
<dbReference type="VEuPathDB" id="VectorBase:LLONM1_005781"/>
<evidence type="ECO:0000313" key="5">
    <source>
        <dbReference type="Proteomes" id="UP000092461"/>
    </source>
</evidence>
<proteinExistence type="predicted"/>
<evidence type="ECO:0000313" key="4">
    <source>
        <dbReference type="EnsemblMetazoa" id="LLOJ007954-PA"/>
    </source>
</evidence>
<evidence type="ECO:0000259" key="3">
    <source>
        <dbReference type="Pfam" id="PF24181"/>
    </source>
</evidence>
<dbReference type="SUPFAM" id="SSF48371">
    <property type="entry name" value="ARM repeat"/>
    <property type="match status" value="1"/>
</dbReference>
<dbReference type="PANTHER" id="PTHR18460:SF3">
    <property type="entry name" value="TELO2-INTERACTING PROTEIN 1 HOMOLOG"/>
    <property type="match status" value="1"/>
</dbReference>
<feature type="signal peptide" evidence="2">
    <location>
        <begin position="1"/>
        <end position="23"/>
    </location>
</feature>
<dbReference type="EnsemblMetazoa" id="LLOJ007954-RA">
    <property type="protein sequence ID" value="LLOJ007954-PA"/>
    <property type="gene ID" value="LLOJ007954"/>
</dbReference>
<reference evidence="4" key="1">
    <citation type="submission" date="2020-05" db="UniProtKB">
        <authorList>
            <consortium name="EnsemblMetazoa"/>
        </authorList>
    </citation>
    <scope>IDENTIFICATION</scope>
    <source>
        <strain evidence="4">Jacobina</strain>
    </source>
</reference>
<feature type="chain" id="PRO_5008406101" description="TTI1 C-terminal TPR domain-containing protein" evidence="2">
    <location>
        <begin position="24"/>
        <end position="305"/>
    </location>
</feature>
<keyword evidence="2" id="KW-0732">Signal</keyword>
<dbReference type="InterPro" id="IPR057567">
    <property type="entry name" value="TPR_TTI1_C"/>
</dbReference>
<feature type="domain" description="TTI1 C-terminal TPR" evidence="3">
    <location>
        <begin position="42"/>
        <end position="275"/>
    </location>
</feature>
<protein>
    <recommendedName>
        <fullName evidence="3">TTI1 C-terminal TPR domain-containing protein</fullName>
    </recommendedName>
</protein>
<dbReference type="AlphaFoldDB" id="A0A1B0CSV5"/>
<dbReference type="EMBL" id="AJWK01026651">
    <property type="status" value="NOT_ANNOTATED_CDS"/>
    <property type="molecule type" value="Genomic_DNA"/>
</dbReference>
<organism evidence="4 5">
    <name type="scientific">Lutzomyia longipalpis</name>
    <name type="common">Sand fly</name>
    <dbReference type="NCBI Taxonomy" id="7200"/>
    <lineage>
        <taxon>Eukaryota</taxon>
        <taxon>Metazoa</taxon>
        <taxon>Ecdysozoa</taxon>
        <taxon>Arthropoda</taxon>
        <taxon>Hexapoda</taxon>
        <taxon>Insecta</taxon>
        <taxon>Pterygota</taxon>
        <taxon>Neoptera</taxon>
        <taxon>Endopterygota</taxon>
        <taxon>Diptera</taxon>
        <taxon>Nematocera</taxon>
        <taxon>Psychodoidea</taxon>
        <taxon>Psychodidae</taxon>
        <taxon>Lutzomyia</taxon>
        <taxon>Lutzomyia</taxon>
    </lineage>
</organism>
<dbReference type="Proteomes" id="UP000092461">
    <property type="component" value="Unassembled WGS sequence"/>
</dbReference>
<sequence>THFKIYHLFLLKILSWRSGDGQGAKDETQEEILQKWLEILQHKDEMEIEEIHEEEQEMLNSDKLEEQKGDDLTSDQLQSKAETGEKVRAEAEAEIERAAEPENLPNYVKLTDEIVCLVSKYISSKDQTLCLLSLELLTSGIAILTPYEDKLLPVVHLIWFPLAEKFKSQNPIILRQCFNLLCLLAQSSQDFIHKRTISDVIPTINKFLAEVAKKSHLNSQQGMYRFSQEFKLIHTILSQYGQLILDIQMDEKNLDKSINCALRFLEKNQPEELQRSPWISADLSSPTTHPQFTSNSTNIRNFRKN</sequence>
<evidence type="ECO:0000256" key="2">
    <source>
        <dbReference type="SAM" id="SignalP"/>
    </source>
</evidence>